<dbReference type="OrthoDB" id="6241903at2759"/>
<proteinExistence type="predicted"/>
<name>A0A8X6KB14_TRICU</name>
<keyword evidence="2" id="KW-1185">Reference proteome</keyword>
<dbReference type="AlphaFoldDB" id="A0A8X6KB14"/>
<accession>A0A8X6KB14</accession>
<dbReference type="EMBL" id="BMAO01020908">
    <property type="protein sequence ID" value="GFQ70700.1"/>
    <property type="molecule type" value="Genomic_DNA"/>
</dbReference>
<protein>
    <submittedName>
        <fullName evidence="1">Uncharacterized protein</fullName>
    </submittedName>
</protein>
<evidence type="ECO:0000313" key="1">
    <source>
        <dbReference type="EMBL" id="GFQ70700.1"/>
    </source>
</evidence>
<dbReference type="Proteomes" id="UP000887116">
    <property type="component" value="Unassembled WGS sequence"/>
</dbReference>
<dbReference type="GO" id="GO:0045271">
    <property type="term" value="C:respiratory chain complex I"/>
    <property type="evidence" value="ECO:0007669"/>
    <property type="project" value="InterPro"/>
</dbReference>
<gene>
    <name evidence="1" type="primary">AVEN_96180_1</name>
    <name evidence="1" type="ORF">TNCT_713941</name>
</gene>
<dbReference type="Pfam" id="PF14813">
    <property type="entry name" value="NADH_B2"/>
    <property type="match status" value="1"/>
</dbReference>
<comment type="caution">
    <text evidence="1">The sequence shown here is derived from an EMBL/GenBank/DDBJ whole genome shotgun (WGS) entry which is preliminary data.</text>
</comment>
<dbReference type="GO" id="GO:0005743">
    <property type="term" value="C:mitochondrial inner membrane"/>
    <property type="evidence" value="ECO:0007669"/>
    <property type="project" value="InterPro"/>
</dbReference>
<sequence>MLPRILRTLTQISKRKTLTSHLEAKRNSSTNYWVYRQEPVAPEKWRFYAADGMNAFMWWWFFVHMWYQFGHVVTRTEWNEVVSDGFFTTGMSTQQTAPWENWHLERGFKLLRTFGLVRWALGGSGHVEGTGKKLSLASQAAR</sequence>
<organism evidence="1 2">
    <name type="scientific">Trichonephila clavata</name>
    <name type="common">Joro spider</name>
    <name type="synonym">Nephila clavata</name>
    <dbReference type="NCBI Taxonomy" id="2740835"/>
    <lineage>
        <taxon>Eukaryota</taxon>
        <taxon>Metazoa</taxon>
        <taxon>Ecdysozoa</taxon>
        <taxon>Arthropoda</taxon>
        <taxon>Chelicerata</taxon>
        <taxon>Arachnida</taxon>
        <taxon>Araneae</taxon>
        <taxon>Araneomorphae</taxon>
        <taxon>Entelegynae</taxon>
        <taxon>Araneoidea</taxon>
        <taxon>Nephilidae</taxon>
        <taxon>Trichonephila</taxon>
    </lineage>
</organism>
<dbReference type="InterPro" id="IPR026627">
    <property type="entry name" value="NDUFB2_animal"/>
</dbReference>
<evidence type="ECO:0000313" key="2">
    <source>
        <dbReference type="Proteomes" id="UP000887116"/>
    </source>
</evidence>
<reference evidence="1" key="1">
    <citation type="submission" date="2020-07" db="EMBL/GenBank/DDBJ databases">
        <title>Multicomponent nature underlies the extraordinary mechanical properties of spider dragline silk.</title>
        <authorList>
            <person name="Kono N."/>
            <person name="Nakamura H."/>
            <person name="Mori M."/>
            <person name="Yoshida Y."/>
            <person name="Ohtoshi R."/>
            <person name="Malay A.D."/>
            <person name="Moran D.A.P."/>
            <person name="Tomita M."/>
            <person name="Numata K."/>
            <person name="Arakawa K."/>
        </authorList>
    </citation>
    <scope>NUCLEOTIDE SEQUENCE</scope>
</reference>